<dbReference type="Gene3D" id="2.160.20.10">
    <property type="entry name" value="Single-stranded right-handed beta-helix, Pectin lyase-like"/>
    <property type="match status" value="1"/>
</dbReference>
<keyword evidence="3" id="KW-1185">Reference proteome</keyword>
<accession>A0A657LNC8</accession>
<protein>
    <recommendedName>
        <fullName evidence="1">Periplasmic copper-binding protein NosD beta helix domain-containing protein</fullName>
    </recommendedName>
</protein>
<feature type="domain" description="Periplasmic copper-binding protein NosD beta helix" evidence="1">
    <location>
        <begin position="957"/>
        <end position="1110"/>
    </location>
</feature>
<dbReference type="InterPro" id="IPR011990">
    <property type="entry name" value="TPR-like_helical_dom_sf"/>
</dbReference>
<dbReference type="OrthoDB" id="6189730at2"/>
<evidence type="ECO:0000259" key="1">
    <source>
        <dbReference type="Pfam" id="PF05048"/>
    </source>
</evidence>
<evidence type="ECO:0000313" key="2">
    <source>
        <dbReference type="EMBL" id="OJF91671.1"/>
    </source>
</evidence>
<dbReference type="SUPFAM" id="SSF51126">
    <property type="entry name" value="Pectin lyase-like"/>
    <property type="match status" value="1"/>
</dbReference>
<dbReference type="RefSeq" id="WP_071835158.1">
    <property type="nucleotide sequence ID" value="NZ_LSRP01000123.1"/>
</dbReference>
<dbReference type="InterPro" id="IPR006626">
    <property type="entry name" value="PbH1"/>
</dbReference>
<sequence length="1259" mass="135603">MFLRHPVSFRPVERLSSAPLRLSSVALLACALCLLAGGLAQGQTAEIDTIAKDVRQGVLDADAAKDIDARIAAISRSREQFGQLLLRLQNGIPEVENVVEALSSEGVTADILTSSHVSALAEKLKSSRLDAEARTGLRSQLLELIDSVGRPELRIAAIGNYALSLVNTDRFAASAALDKAVVSVEQITEPHAKNAVLNSIAQIGTIIDPQITSLNANRAISRMWPARMRAYARYDIALRILNDKKIAGKPIKEAKKAEILKQSATALQRGDLENALVWALAVPPEDSESRKAGIDAVTDTILKNNELSYLPIVASSLSDASDQEDLIVRIIRNRLELNRALDAVAFAEFLAPGPLRAQIDFAIAAELQDRGLTKMATELYEGGVAIARRLGGAERDVALVAAINGAISLDRTTDALAFLPDLTKTQATSDAVANVAKSLADQDRIPEAEALLPSVTRDKDRDEALSGIGRAKVKAGDLAGGELAIKAIGNLRDKGRVQSEMARAYAKQGDFGEAQSMIAAIKDENYQIEALLRVAKEMRVGTEKDAFHALVDRALQATDAQADAKDRDNNYLDIVELLSSSKDTDMAKRIVQKIADDKIKAKAVGLISKSSASLGQFNQAFDYLAGNTFANSDEALRGDVLVELSRFPELLKMASLGATKLRDDRIRVRVSRSIAEIQLAGLDSFGLGHGKNKPEDYRKRTVKVAATSVETNAGSSVFGNNALKLSRVAGLDPEAGAYSYPDVSLGVASVRALIPLPRAGRVSTTLANLSPFNDKFLEDLAAGNTGLTFAATAQATPYPRIIVVERGVYTLGSLATELAGNGTYPLVTRKGDIVTLRAPLLVAKGASLILSGQEASAYRMSVEAGSFIAVAGTLYVNDTTVTSWEEEHARPRYSDKSKRQNFRPYIIGWSNSKMMIGGSTLDSLGYAAPKSFGLSFSAGPKTVVQNKADNTAPTGIVADNYFHNFEYGFYSYEAEEVSLVGNEYRDNVLYAVDPHDRSHRLLIALNTAYDTKAKHGIIVSREVNESWIVGNVSHGNTGSGFMIDRNSVDNYVYGNVAFNNEQDGLTFFESSCNLAVSNRFFDNKRAGIKIRNSWDIGVHGNILEKNKESAIHGYISNLKVSAANALRDFELDPYLPITTFSASRNRLAGNGDGIKVNGASAFSLSNNDYLGQMGRLVDGDARAFEGHILRFNQHNRVVITATACVPKRPVDHECKFLDNGYLGATQQSLMLSTQSAPAACTDVPGSVQGKTFNAKGDNS</sequence>
<dbReference type="AlphaFoldDB" id="A0A657LNC8"/>
<comment type="caution">
    <text evidence="2">The sequence shown here is derived from an EMBL/GenBank/DDBJ whole genome shotgun (WGS) entry which is preliminary data.</text>
</comment>
<organism evidence="2 3">
    <name type="scientific">Pararhizobium antarcticum</name>
    <dbReference type="NCBI Taxonomy" id="1798805"/>
    <lineage>
        <taxon>Bacteria</taxon>
        <taxon>Pseudomonadati</taxon>
        <taxon>Pseudomonadota</taxon>
        <taxon>Alphaproteobacteria</taxon>
        <taxon>Hyphomicrobiales</taxon>
        <taxon>Rhizobiaceae</taxon>
        <taxon>Rhizobium/Agrobacterium group</taxon>
        <taxon>Pararhizobium</taxon>
    </lineage>
</organism>
<dbReference type="InterPro" id="IPR007742">
    <property type="entry name" value="NosD_dom"/>
</dbReference>
<dbReference type="InterPro" id="IPR011050">
    <property type="entry name" value="Pectin_lyase_fold/virulence"/>
</dbReference>
<dbReference type="EMBL" id="LSRP01000123">
    <property type="protein sequence ID" value="OJF91671.1"/>
    <property type="molecule type" value="Genomic_DNA"/>
</dbReference>
<reference evidence="2 3" key="1">
    <citation type="submission" date="2016-02" db="EMBL/GenBank/DDBJ databases">
        <title>Genome sequencing of a beta-galactosidase producing bacteria Rhizobium sp. 59.</title>
        <authorList>
            <person name="Wang D."/>
            <person name="Kot W."/>
            <person name="Qin Y."/>
            <person name="Hansen L."/>
            <person name="Naqvi K."/>
            <person name="Rensing C."/>
        </authorList>
    </citation>
    <scope>NUCLEOTIDE SEQUENCE [LARGE SCALE GENOMIC DNA]</scope>
    <source>
        <strain evidence="2 3">59</strain>
    </source>
</reference>
<name>A0A657LNC8_9HYPH</name>
<evidence type="ECO:0000313" key="3">
    <source>
        <dbReference type="Proteomes" id="UP000182661"/>
    </source>
</evidence>
<dbReference type="Gene3D" id="1.25.40.10">
    <property type="entry name" value="Tetratricopeptide repeat domain"/>
    <property type="match status" value="1"/>
</dbReference>
<dbReference type="Proteomes" id="UP000182661">
    <property type="component" value="Unassembled WGS sequence"/>
</dbReference>
<proteinExistence type="predicted"/>
<dbReference type="SMART" id="SM00710">
    <property type="entry name" value="PbH1"/>
    <property type="match status" value="6"/>
</dbReference>
<dbReference type="Pfam" id="PF05048">
    <property type="entry name" value="NosD"/>
    <property type="match status" value="1"/>
</dbReference>
<dbReference type="InterPro" id="IPR012334">
    <property type="entry name" value="Pectin_lyas_fold"/>
</dbReference>
<gene>
    <name evidence="2" type="ORF">AX760_23180</name>
</gene>